<accession>A0A5C6F5Y1</accession>
<gene>
    <name evidence="2" type="ORF">Poly59_22370</name>
</gene>
<sequence>MNNLTDKNFGLVIAYLVPGFIAICGASFQSPTIKSWIAGDGGVSVGGFLYSSLAAIFVGLLSSTVRWLVLDRINEWTGIIRPNWDFSRLQANSEAFTLLNENQYRYYQFYGNSLFAWLFAYGCWRTAYLVSWPAWPDVGALAISSLLFLGSRDTLRKYYERLDLLLNQKLTGLVIASPFNLPK</sequence>
<dbReference type="OrthoDB" id="282527at2"/>
<dbReference type="AlphaFoldDB" id="A0A5C6F5Y1"/>
<keyword evidence="1" id="KW-0812">Transmembrane</keyword>
<feature type="transmembrane region" description="Helical" evidence="1">
    <location>
        <begin position="9"/>
        <end position="28"/>
    </location>
</feature>
<keyword evidence="1" id="KW-0472">Membrane</keyword>
<feature type="transmembrane region" description="Helical" evidence="1">
    <location>
        <begin position="134"/>
        <end position="151"/>
    </location>
</feature>
<organism evidence="2 3">
    <name type="scientific">Rubripirellula reticaptiva</name>
    <dbReference type="NCBI Taxonomy" id="2528013"/>
    <lineage>
        <taxon>Bacteria</taxon>
        <taxon>Pseudomonadati</taxon>
        <taxon>Planctomycetota</taxon>
        <taxon>Planctomycetia</taxon>
        <taxon>Pirellulales</taxon>
        <taxon>Pirellulaceae</taxon>
        <taxon>Rubripirellula</taxon>
    </lineage>
</organism>
<evidence type="ECO:0000313" key="2">
    <source>
        <dbReference type="EMBL" id="TWU55934.1"/>
    </source>
</evidence>
<reference evidence="2 3" key="1">
    <citation type="submission" date="2019-02" db="EMBL/GenBank/DDBJ databases">
        <title>Deep-cultivation of Planctomycetes and their phenomic and genomic characterization uncovers novel biology.</title>
        <authorList>
            <person name="Wiegand S."/>
            <person name="Jogler M."/>
            <person name="Boedeker C."/>
            <person name="Pinto D."/>
            <person name="Vollmers J."/>
            <person name="Rivas-Marin E."/>
            <person name="Kohn T."/>
            <person name="Peeters S.H."/>
            <person name="Heuer A."/>
            <person name="Rast P."/>
            <person name="Oberbeckmann S."/>
            <person name="Bunk B."/>
            <person name="Jeske O."/>
            <person name="Meyerdierks A."/>
            <person name="Storesund J.E."/>
            <person name="Kallscheuer N."/>
            <person name="Luecker S."/>
            <person name="Lage O.M."/>
            <person name="Pohl T."/>
            <person name="Merkel B.J."/>
            <person name="Hornburger P."/>
            <person name="Mueller R.-W."/>
            <person name="Bruemmer F."/>
            <person name="Labrenz M."/>
            <person name="Spormann A.M."/>
            <person name="Op Den Camp H."/>
            <person name="Overmann J."/>
            <person name="Amann R."/>
            <person name="Jetten M.S.M."/>
            <person name="Mascher T."/>
            <person name="Medema M.H."/>
            <person name="Devos D.P."/>
            <person name="Kaster A.-K."/>
            <person name="Ovreas L."/>
            <person name="Rohde M."/>
            <person name="Galperin M.Y."/>
            <person name="Jogler C."/>
        </authorList>
    </citation>
    <scope>NUCLEOTIDE SEQUENCE [LARGE SCALE GENOMIC DNA]</scope>
    <source>
        <strain evidence="2 3">Poly59</strain>
    </source>
</reference>
<name>A0A5C6F5Y1_9BACT</name>
<dbReference type="EMBL" id="SJPX01000002">
    <property type="protein sequence ID" value="TWU55934.1"/>
    <property type="molecule type" value="Genomic_DNA"/>
</dbReference>
<evidence type="ECO:0000313" key="3">
    <source>
        <dbReference type="Proteomes" id="UP000317977"/>
    </source>
</evidence>
<feature type="transmembrane region" description="Helical" evidence="1">
    <location>
        <begin position="48"/>
        <end position="69"/>
    </location>
</feature>
<dbReference type="Proteomes" id="UP000317977">
    <property type="component" value="Unassembled WGS sequence"/>
</dbReference>
<keyword evidence="3" id="KW-1185">Reference proteome</keyword>
<comment type="caution">
    <text evidence="2">The sequence shown here is derived from an EMBL/GenBank/DDBJ whole genome shotgun (WGS) entry which is preliminary data.</text>
</comment>
<proteinExistence type="predicted"/>
<protein>
    <submittedName>
        <fullName evidence="2">Uncharacterized protein</fullName>
    </submittedName>
</protein>
<keyword evidence="1" id="KW-1133">Transmembrane helix</keyword>
<feature type="transmembrane region" description="Helical" evidence="1">
    <location>
        <begin position="109"/>
        <end position="128"/>
    </location>
</feature>
<evidence type="ECO:0000256" key="1">
    <source>
        <dbReference type="SAM" id="Phobius"/>
    </source>
</evidence>
<dbReference type="RefSeq" id="WP_146534038.1">
    <property type="nucleotide sequence ID" value="NZ_SJPX01000002.1"/>
</dbReference>